<keyword evidence="3" id="KW-1185">Reference proteome</keyword>
<gene>
    <name evidence="2" type="ORF">FYJ74_11175</name>
</gene>
<feature type="domain" description="KfrB" evidence="1">
    <location>
        <begin position="7"/>
        <end position="51"/>
    </location>
</feature>
<reference evidence="2 3" key="1">
    <citation type="submission" date="2019-08" db="EMBL/GenBank/DDBJ databases">
        <title>In-depth cultivation of the pig gut microbiome towards novel bacterial diversity and tailored functional studies.</title>
        <authorList>
            <person name="Wylensek D."/>
            <person name="Hitch T.C.A."/>
            <person name="Clavel T."/>
        </authorList>
    </citation>
    <scope>NUCLEOTIDE SEQUENCE [LARGE SCALE GENOMIC DNA]</scope>
    <source>
        <strain evidence="2 3">SM-530-WT-4B</strain>
    </source>
</reference>
<protein>
    <recommendedName>
        <fullName evidence="1">KfrB domain-containing protein</fullName>
    </recommendedName>
</protein>
<evidence type="ECO:0000313" key="3">
    <source>
        <dbReference type="Proteomes" id="UP000473699"/>
    </source>
</evidence>
<evidence type="ECO:0000259" key="1">
    <source>
        <dbReference type="Pfam" id="PF18790"/>
    </source>
</evidence>
<comment type="caution">
    <text evidence="2">The sequence shown here is derived from an EMBL/GenBank/DDBJ whole genome shotgun (WGS) entry which is preliminary data.</text>
</comment>
<evidence type="ECO:0000313" key="2">
    <source>
        <dbReference type="EMBL" id="MST56581.1"/>
    </source>
</evidence>
<dbReference type="Pfam" id="PF18790">
    <property type="entry name" value="KfrB"/>
    <property type="match status" value="1"/>
</dbReference>
<proteinExistence type="predicted"/>
<name>A0A6L5YE84_9BACT</name>
<organism evidence="2 3">
    <name type="scientific">Pyramidobacter porci</name>
    <dbReference type="NCBI Taxonomy" id="2605789"/>
    <lineage>
        <taxon>Bacteria</taxon>
        <taxon>Thermotogati</taxon>
        <taxon>Synergistota</taxon>
        <taxon>Synergistia</taxon>
        <taxon>Synergistales</taxon>
        <taxon>Dethiosulfovibrionaceae</taxon>
        <taxon>Pyramidobacter</taxon>
    </lineage>
</organism>
<sequence length="73" mass="7409">MAPGSCEGAVAAVNETVGVLYQQTGSGLVQHRIDTLDSVPELGRRCRIGYAAPGTVARVTAAEVPGGGSNGRR</sequence>
<dbReference type="AlphaFoldDB" id="A0A6L5YE84"/>
<accession>A0A6L5YE84</accession>
<dbReference type="InterPro" id="IPR040782">
    <property type="entry name" value="KfrB"/>
</dbReference>
<dbReference type="Proteomes" id="UP000473699">
    <property type="component" value="Unassembled WGS sequence"/>
</dbReference>
<dbReference type="EMBL" id="VUNH01000014">
    <property type="protein sequence ID" value="MST56581.1"/>
    <property type="molecule type" value="Genomic_DNA"/>
</dbReference>
<dbReference type="RefSeq" id="WP_154529655.1">
    <property type="nucleotide sequence ID" value="NZ_VUNH01000014.1"/>
</dbReference>